<keyword evidence="1" id="KW-0614">Plasmid</keyword>
<dbReference type="Proteomes" id="UP000010474">
    <property type="component" value="Plasmid pANACY.03"/>
</dbReference>
<sequence>MKNTELELSQEELKLARDWIKDCGWGDIEDEDVDDLTDKQVEKAVQKFYDGGINSFKNDAQHF</sequence>
<dbReference type="AlphaFoldDB" id="K9ZPU0"/>
<evidence type="ECO:0000313" key="2">
    <source>
        <dbReference type="Proteomes" id="UP000010474"/>
    </source>
</evidence>
<proteinExistence type="predicted"/>
<gene>
    <name evidence="1" type="ordered locus">Anacy_5944</name>
</gene>
<dbReference type="EMBL" id="CP003662">
    <property type="protein sequence ID" value="AFZ61228.1"/>
    <property type="molecule type" value="Genomic_DNA"/>
</dbReference>
<reference evidence="2" key="1">
    <citation type="journal article" date="2013" name="Proc. Natl. Acad. Sci. U.S.A.">
        <title>Improving the coverage of the cyanobacterial phylum using diversity-driven genome sequencing.</title>
        <authorList>
            <person name="Shih P.M."/>
            <person name="Wu D."/>
            <person name="Latifi A."/>
            <person name="Axen S.D."/>
            <person name="Fewer D.P."/>
            <person name="Talla E."/>
            <person name="Calteau A."/>
            <person name="Cai F."/>
            <person name="Tandeau de Marsac N."/>
            <person name="Rippka R."/>
            <person name="Herdman M."/>
            <person name="Sivonen K."/>
            <person name="Coursin T."/>
            <person name="Laurent T."/>
            <person name="Goodwin L."/>
            <person name="Nolan M."/>
            <person name="Davenport K.W."/>
            <person name="Han C.S."/>
            <person name="Rubin E.M."/>
            <person name="Eisen J.A."/>
            <person name="Woyke T."/>
            <person name="Gugger M."/>
            <person name="Kerfeld C.A."/>
        </authorList>
    </citation>
    <scope>NUCLEOTIDE SEQUENCE [LARGE SCALE GENOMIC DNA]</scope>
    <source>
        <strain evidence="2">ATCC 27899 / PCC 7122</strain>
    </source>
</reference>
<dbReference type="KEGG" id="acy:Anacy_5944"/>
<keyword evidence="2" id="KW-1185">Reference proteome</keyword>
<evidence type="ECO:0000313" key="1">
    <source>
        <dbReference type="EMBL" id="AFZ61228.1"/>
    </source>
</evidence>
<dbReference type="RefSeq" id="WP_015217699.1">
    <property type="nucleotide sequence ID" value="NC_019773.1"/>
</dbReference>
<accession>K9ZPU0</accession>
<dbReference type="HOGENOM" id="CLU_207621_0_0_3"/>
<organism evidence="1 2">
    <name type="scientific">Anabaena cylindrica (strain ATCC 27899 / PCC 7122)</name>
    <dbReference type="NCBI Taxonomy" id="272123"/>
    <lineage>
        <taxon>Bacteria</taxon>
        <taxon>Bacillati</taxon>
        <taxon>Cyanobacteriota</taxon>
        <taxon>Cyanophyceae</taxon>
        <taxon>Nostocales</taxon>
        <taxon>Nostocaceae</taxon>
        <taxon>Anabaena</taxon>
    </lineage>
</organism>
<dbReference type="PATRIC" id="fig|272123.3.peg.6448"/>
<geneLocation type="plasmid" evidence="1 2">
    <name>pANACY.03</name>
</geneLocation>
<protein>
    <submittedName>
        <fullName evidence="1">Oligopeptide transporter substrate binding protein</fullName>
    </submittedName>
</protein>
<name>K9ZPU0_ANACC</name>